<comment type="caution">
    <text evidence="1">The sequence shown here is derived from an EMBL/GenBank/DDBJ whole genome shotgun (WGS) entry which is preliminary data.</text>
</comment>
<sequence length="66" mass="7754">MKKRMVLRNWVKVALLILLGIIAVFVIAKLVYNSSDNFEKYAKMCDQEKGSICSYYEVRNYMLIND</sequence>
<gene>
    <name evidence="1" type="ORF">IAB59_07195</name>
</gene>
<name>A0A9D1GCY2_9FIRM</name>
<dbReference type="AlphaFoldDB" id="A0A9D1GCY2"/>
<evidence type="ECO:0000313" key="2">
    <source>
        <dbReference type="Proteomes" id="UP000886833"/>
    </source>
</evidence>
<accession>A0A9D1GCY2</accession>
<organism evidence="1 2">
    <name type="scientific">Candidatus Onthousia faecipullorum</name>
    <dbReference type="NCBI Taxonomy" id="2840887"/>
    <lineage>
        <taxon>Bacteria</taxon>
        <taxon>Bacillati</taxon>
        <taxon>Bacillota</taxon>
        <taxon>Bacilli</taxon>
        <taxon>Candidatus Onthousia</taxon>
    </lineage>
</organism>
<dbReference type="EMBL" id="DVKQ01000092">
    <property type="protein sequence ID" value="HIT38242.1"/>
    <property type="molecule type" value="Genomic_DNA"/>
</dbReference>
<evidence type="ECO:0000313" key="1">
    <source>
        <dbReference type="EMBL" id="HIT38242.1"/>
    </source>
</evidence>
<reference evidence="1" key="2">
    <citation type="journal article" date="2021" name="PeerJ">
        <title>Extensive microbial diversity within the chicken gut microbiome revealed by metagenomics and culture.</title>
        <authorList>
            <person name="Gilroy R."/>
            <person name="Ravi A."/>
            <person name="Getino M."/>
            <person name="Pursley I."/>
            <person name="Horton D.L."/>
            <person name="Alikhan N.F."/>
            <person name="Baker D."/>
            <person name="Gharbi K."/>
            <person name="Hall N."/>
            <person name="Watson M."/>
            <person name="Adriaenssens E.M."/>
            <person name="Foster-Nyarko E."/>
            <person name="Jarju S."/>
            <person name="Secka A."/>
            <person name="Antonio M."/>
            <person name="Oren A."/>
            <person name="Chaudhuri R.R."/>
            <person name="La Ragione R."/>
            <person name="Hildebrand F."/>
            <person name="Pallen M.J."/>
        </authorList>
    </citation>
    <scope>NUCLEOTIDE SEQUENCE</scope>
    <source>
        <strain evidence="1">CHK195-26880</strain>
    </source>
</reference>
<reference evidence="1" key="1">
    <citation type="submission" date="2020-10" db="EMBL/GenBank/DDBJ databases">
        <authorList>
            <person name="Gilroy R."/>
        </authorList>
    </citation>
    <scope>NUCLEOTIDE SEQUENCE</scope>
    <source>
        <strain evidence="1">CHK195-26880</strain>
    </source>
</reference>
<proteinExistence type="predicted"/>
<protein>
    <submittedName>
        <fullName evidence="1">Uncharacterized protein</fullName>
    </submittedName>
</protein>
<dbReference type="Proteomes" id="UP000886833">
    <property type="component" value="Unassembled WGS sequence"/>
</dbReference>